<keyword evidence="4" id="KW-1185">Reference proteome</keyword>
<dbReference type="PANTHER" id="PTHR34980">
    <property type="entry name" value="INNER MEMBRANE PROTEIN-RELATED-RELATED"/>
    <property type="match status" value="1"/>
</dbReference>
<name>A0A3L7JG44_9HYPH</name>
<evidence type="ECO:0000313" key="3">
    <source>
        <dbReference type="EMBL" id="RLQ89285.1"/>
    </source>
</evidence>
<dbReference type="EMBL" id="RCWN01000001">
    <property type="protein sequence ID" value="RLQ89285.1"/>
    <property type="molecule type" value="Genomic_DNA"/>
</dbReference>
<feature type="transmembrane region" description="Helical" evidence="1">
    <location>
        <begin position="29"/>
        <end position="51"/>
    </location>
</feature>
<feature type="domain" description="SHOCT" evidence="2">
    <location>
        <begin position="147"/>
        <end position="174"/>
    </location>
</feature>
<evidence type="ECO:0000256" key="1">
    <source>
        <dbReference type="SAM" id="Phobius"/>
    </source>
</evidence>
<dbReference type="Pfam" id="PF05656">
    <property type="entry name" value="DUF805"/>
    <property type="match status" value="1"/>
</dbReference>
<keyword evidence="1" id="KW-0812">Transmembrane</keyword>
<dbReference type="Proteomes" id="UP000281094">
    <property type="component" value="Unassembled WGS sequence"/>
</dbReference>
<dbReference type="PANTHER" id="PTHR34980:SF2">
    <property type="entry name" value="INNER MEMBRANE PROTEIN YHAH-RELATED"/>
    <property type="match status" value="1"/>
</dbReference>
<dbReference type="Pfam" id="PF09851">
    <property type="entry name" value="SHOCT"/>
    <property type="match status" value="1"/>
</dbReference>
<accession>A0A3L7JG44</accession>
<feature type="transmembrane region" description="Helical" evidence="1">
    <location>
        <begin position="63"/>
        <end position="82"/>
    </location>
</feature>
<feature type="transmembrane region" description="Helical" evidence="1">
    <location>
        <begin position="88"/>
        <end position="109"/>
    </location>
</feature>
<dbReference type="AlphaFoldDB" id="A0A3L7JG44"/>
<dbReference type="InterPro" id="IPR018649">
    <property type="entry name" value="SHOCT"/>
</dbReference>
<keyword evidence="1" id="KW-1133">Transmembrane helix</keyword>
<protein>
    <submittedName>
        <fullName evidence="3">DUF805 domain-containing protein</fullName>
    </submittedName>
</protein>
<organism evidence="3 4">
    <name type="scientific">Notoacmeibacter ruber</name>
    <dbReference type="NCBI Taxonomy" id="2670375"/>
    <lineage>
        <taxon>Bacteria</taxon>
        <taxon>Pseudomonadati</taxon>
        <taxon>Pseudomonadota</taxon>
        <taxon>Alphaproteobacteria</taxon>
        <taxon>Hyphomicrobiales</taxon>
        <taxon>Notoacmeibacteraceae</taxon>
        <taxon>Notoacmeibacter</taxon>
    </lineage>
</organism>
<evidence type="ECO:0000259" key="2">
    <source>
        <dbReference type="Pfam" id="PF09851"/>
    </source>
</evidence>
<dbReference type="GO" id="GO:0005886">
    <property type="term" value="C:plasma membrane"/>
    <property type="evidence" value="ECO:0007669"/>
    <property type="project" value="TreeGrafter"/>
</dbReference>
<evidence type="ECO:0000313" key="4">
    <source>
        <dbReference type="Proteomes" id="UP000281094"/>
    </source>
</evidence>
<reference evidence="3 4" key="1">
    <citation type="submission" date="2018-10" db="EMBL/GenBank/DDBJ databases">
        <title>Notoacmeibacter sp. M2BS9Y-3-1, whole genome shotgun sequence.</title>
        <authorList>
            <person name="Tuo L."/>
        </authorList>
    </citation>
    <scope>NUCLEOTIDE SEQUENCE [LARGE SCALE GENOMIC DNA]</scope>
    <source>
        <strain evidence="3 4">M2BS9Y-3-1</strain>
    </source>
</reference>
<gene>
    <name evidence="3" type="ORF">D8780_00055</name>
</gene>
<dbReference type="InterPro" id="IPR008523">
    <property type="entry name" value="DUF805"/>
</dbReference>
<comment type="caution">
    <text evidence="3">The sequence shown here is derived from an EMBL/GenBank/DDBJ whole genome shotgun (WGS) entry which is preliminary data.</text>
</comment>
<sequence length="180" mass="19699">MNWRTPMRSYLNAIRKYATFSGRASRTEYWLFALFYFIFGAVAVFLDALLFDAVGEDPGPLTILFVIAHILPGFAVLSRRLHDTDHSAWWMLLYLTGIGIFILLIFALIRGTEGPNRYGVDPHGEGSVMPAAAHGHPQGGGGADIVAELERLSSLKERGAISEDEYAAMKARALGTGNPA</sequence>
<keyword evidence="1" id="KW-0472">Membrane</keyword>
<proteinExistence type="predicted"/>